<proteinExistence type="predicted"/>
<dbReference type="SUPFAM" id="SSF54909">
    <property type="entry name" value="Dimeric alpha+beta barrel"/>
    <property type="match status" value="1"/>
</dbReference>
<accession>A0ABV3X9C9</accession>
<dbReference type="Proteomes" id="UP001560045">
    <property type="component" value="Unassembled WGS sequence"/>
</dbReference>
<comment type="caution">
    <text evidence="1">The sequence shown here is derived from an EMBL/GenBank/DDBJ whole genome shotgun (WGS) entry which is preliminary data.</text>
</comment>
<keyword evidence="2" id="KW-1185">Reference proteome</keyword>
<dbReference type="RefSeq" id="WP_369202720.1">
    <property type="nucleotide sequence ID" value="NZ_JBFNXQ010000003.1"/>
</dbReference>
<protein>
    <recommendedName>
        <fullName evidence="3">DUF3291 domain-containing protein</fullName>
    </recommendedName>
</protein>
<evidence type="ECO:0000313" key="1">
    <source>
        <dbReference type="EMBL" id="MEX5717144.1"/>
    </source>
</evidence>
<dbReference type="EMBL" id="JBFNXQ010000003">
    <property type="protein sequence ID" value="MEX5717144.1"/>
    <property type="molecule type" value="Genomic_DNA"/>
</dbReference>
<evidence type="ECO:0008006" key="3">
    <source>
        <dbReference type="Google" id="ProtNLM"/>
    </source>
</evidence>
<dbReference type="InterPro" id="IPR011008">
    <property type="entry name" value="Dimeric_a/b-barrel"/>
</dbReference>
<gene>
    <name evidence="1" type="ORF">ABQ292_02015</name>
</gene>
<organism evidence="1 2">
    <name type="scientific">Geodermatophilus maliterrae</name>
    <dbReference type="NCBI Taxonomy" id="3162531"/>
    <lineage>
        <taxon>Bacteria</taxon>
        <taxon>Bacillati</taxon>
        <taxon>Actinomycetota</taxon>
        <taxon>Actinomycetes</taxon>
        <taxon>Geodermatophilales</taxon>
        <taxon>Geodermatophilaceae</taxon>
        <taxon>Geodermatophilus</taxon>
    </lineage>
</organism>
<evidence type="ECO:0000313" key="2">
    <source>
        <dbReference type="Proteomes" id="UP001560045"/>
    </source>
</evidence>
<sequence>MPTIPWRKVLTPAPDAEYLVMASRLPLRSMSRVPWFMGLTVSVVRQLERTDGLVGYSLRAQPLAKTFWTLSAWSDDDALAAFVREMPHVAVMAELRPHMYPTRFITWTAPGTALPVSWDDAVARLMGPAASTPRTP</sequence>
<reference evidence="1 2" key="1">
    <citation type="submission" date="2024-06" db="EMBL/GenBank/DDBJ databases">
        <title>Draft genome sequence of Geodermatophilus badlandi, a novel member of the Geodermatophilaceae isolated from badland sedimentary rocks in the Red desert, Wyoming, USA.</title>
        <authorList>
            <person name="Ben Tekaya S."/>
            <person name="Nouioui I."/>
            <person name="Flores G.M."/>
            <person name="Shaal M.N."/>
            <person name="Bredoire F."/>
            <person name="Basile F."/>
            <person name="Van Diepen L."/>
            <person name="Ward N.L."/>
        </authorList>
    </citation>
    <scope>NUCLEOTIDE SEQUENCE [LARGE SCALE GENOMIC DNA]</scope>
    <source>
        <strain evidence="1 2">WL48A</strain>
    </source>
</reference>
<name>A0ABV3X9C9_9ACTN</name>